<accession>A0A6G4WF77</accession>
<feature type="transmembrane region" description="Helical" evidence="7">
    <location>
        <begin position="12"/>
        <end position="32"/>
    </location>
</feature>
<comment type="caution">
    <text evidence="9">The sequence shown here is derived from an EMBL/GenBank/DDBJ whole genome shotgun (WGS) entry which is preliminary data.</text>
</comment>
<dbReference type="Gene3D" id="1.10.3720.10">
    <property type="entry name" value="MetI-like"/>
    <property type="match status" value="1"/>
</dbReference>
<gene>
    <name evidence="9" type="ORF">G6N73_20255</name>
</gene>
<name>A0A6G4WF77_9HYPH</name>
<dbReference type="RefSeq" id="WP_165030864.1">
    <property type="nucleotide sequence ID" value="NZ_JAAKZF010000032.1"/>
</dbReference>
<dbReference type="CDD" id="cd06261">
    <property type="entry name" value="TM_PBP2"/>
    <property type="match status" value="1"/>
</dbReference>
<evidence type="ECO:0000256" key="1">
    <source>
        <dbReference type="ARBA" id="ARBA00004651"/>
    </source>
</evidence>
<dbReference type="InterPro" id="IPR035906">
    <property type="entry name" value="MetI-like_sf"/>
</dbReference>
<proteinExistence type="inferred from homology"/>
<comment type="subcellular location">
    <subcellularLocation>
        <location evidence="1 7">Cell membrane</location>
        <topology evidence="1 7">Multi-pass membrane protein</topology>
    </subcellularLocation>
</comment>
<dbReference type="SUPFAM" id="SSF161098">
    <property type="entry name" value="MetI-like"/>
    <property type="match status" value="1"/>
</dbReference>
<organism evidence="9 10">
    <name type="scientific">Allomesorhizobium camelthorni</name>
    <dbReference type="NCBI Taxonomy" id="475069"/>
    <lineage>
        <taxon>Bacteria</taxon>
        <taxon>Pseudomonadati</taxon>
        <taxon>Pseudomonadota</taxon>
        <taxon>Alphaproteobacteria</taxon>
        <taxon>Hyphomicrobiales</taxon>
        <taxon>Phyllobacteriaceae</taxon>
        <taxon>Allomesorhizobium</taxon>
    </lineage>
</organism>
<evidence type="ECO:0000256" key="3">
    <source>
        <dbReference type="ARBA" id="ARBA00022475"/>
    </source>
</evidence>
<dbReference type="Proteomes" id="UP001642900">
    <property type="component" value="Unassembled WGS sequence"/>
</dbReference>
<dbReference type="GO" id="GO:0005886">
    <property type="term" value="C:plasma membrane"/>
    <property type="evidence" value="ECO:0007669"/>
    <property type="project" value="UniProtKB-SubCell"/>
</dbReference>
<evidence type="ECO:0000259" key="8">
    <source>
        <dbReference type="PROSITE" id="PS50928"/>
    </source>
</evidence>
<keyword evidence="4 7" id="KW-0812">Transmembrane</keyword>
<feature type="domain" description="ABC transmembrane type-1" evidence="8">
    <location>
        <begin position="4"/>
        <end position="184"/>
    </location>
</feature>
<feature type="transmembrane region" description="Helical" evidence="7">
    <location>
        <begin position="164"/>
        <end position="184"/>
    </location>
</feature>
<evidence type="ECO:0000256" key="6">
    <source>
        <dbReference type="ARBA" id="ARBA00023136"/>
    </source>
</evidence>
<dbReference type="PANTHER" id="PTHR30151:SF20">
    <property type="entry name" value="ABC TRANSPORTER PERMEASE PROTEIN HI_0355-RELATED"/>
    <property type="match status" value="1"/>
</dbReference>
<keyword evidence="2 7" id="KW-0813">Transport</keyword>
<dbReference type="EMBL" id="JAAKZF010000032">
    <property type="protein sequence ID" value="NGO53465.1"/>
    <property type="molecule type" value="Genomic_DNA"/>
</dbReference>
<sequence length="207" mass="21998">MHHGSVTLYETLLGFVAAVALGALAAAIIVVFPKLADIIMPLLLIAQIVPKVAIAPILLIWLGYGLAPKIFVAFLVAFFPIVINTASGLAAVERELLDLARSLEATRWQIFWKFRVPSALPLLFDGMKISVTLAVIGAVIAEFVGGNEGLGVLIIIANQELDTALAFASLFLMSAGGLVLYALIEASERVLIPWNSAASGQILGDHR</sequence>
<evidence type="ECO:0000256" key="2">
    <source>
        <dbReference type="ARBA" id="ARBA00022448"/>
    </source>
</evidence>
<reference evidence="9 10" key="1">
    <citation type="submission" date="2020-02" db="EMBL/GenBank/DDBJ databases">
        <title>Genome sequence of strain CCNWXJ40-4.</title>
        <authorList>
            <person name="Gao J."/>
            <person name="Sun J."/>
        </authorList>
    </citation>
    <scope>NUCLEOTIDE SEQUENCE [LARGE SCALE GENOMIC DNA]</scope>
    <source>
        <strain evidence="9 10">CCNWXJ 40-4</strain>
    </source>
</reference>
<keyword evidence="5 7" id="KW-1133">Transmembrane helix</keyword>
<evidence type="ECO:0000313" key="10">
    <source>
        <dbReference type="Proteomes" id="UP001642900"/>
    </source>
</evidence>
<dbReference type="PANTHER" id="PTHR30151">
    <property type="entry name" value="ALKANE SULFONATE ABC TRANSPORTER-RELATED, MEMBRANE SUBUNIT"/>
    <property type="match status" value="1"/>
</dbReference>
<dbReference type="GO" id="GO:0055085">
    <property type="term" value="P:transmembrane transport"/>
    <property type="evidence" value="ECO:0007669"/>
    <property type="project" value="InterPro"/>
</dbReference>
<keyword evidence="3" id="KW-1003">Cell membrane</keyword>
<evidence type="ECO:0000313" key="9">
    <source>
        <dbReference type="EMBL" id="NGO53465.1"/>
    </source>
</evidence>
<protein>
    <submittedName>
        <fullName evidence="9">ABC transporter permease</fullName>
    </submittedName>
</protein>
<evidence type="ECO:0000256" key="5">
    <source>
        <dbReference type="ARBA" id="ARBA00022989"/>
    </source>
</evidence>
<feature type="transmembrane region" description="Helical" evidence="7">
    <location>
        <begin position="39"/>
        <end position="64"/>
    </location>
</feature>
<keyword evidence="6 7" id="KW-0472">Membrane</keyword>
<dbReference type="Pfam" id="PF00528">
    <property type="entry name" value="BPD_transp_1"/>
    <property type="match status" value="1"/>
</dbReference>
<dbReference type="PROSITE" id="PS50928">
    <property type="entry name" value="ABC_TM1"/>
    <property type="match status" value="1"/>
</dbReference>
<evidence type="ECO:0000256" key="4">
    <source>
        <dbReference type="ARBA" id="ARBA00022692"/>
    </source>
</evidence>
<feature type="transmembrane region" description="Helical" evidence="7">
    <location>
        <begin position="70"/>
        <end position="92"/>
    </location>
</feature>
<dbReference type="InterPro" id="IPR000515">
    <property type="entry name" value="MetI-like"/>
</dbReference>
<evidence type="ECO:0000256" key="7">
    <source>
        <dbReference type="RuleBase" id="RU363032"/>
    </source>
</evidence>
<dbReference type="AlphaFoldDB" id="A0A6G4WF77"/>
<comment type="similarity">
    <text evidence="7">Belongs to the binding-protein-dependent transport system permease family.</text>
</comment>
<keyword evidence="10" id="KW-1185">Reference proteome</keyword>